<proteinExistence type="predicted"/>
<reference evidence="1 2" key="1">
    <citation type="submission" date="2024-12" db="EMBL/GenBank/DDBJ databases">
        <title>Pseudomonas species isolated from Lotus nodules promote plant growth.</title>
        <authorList>
            <person name="Yu Y.-H."/>
            <person name="Kurtenbach J."/>
            <person name="Crosbie D."/>
            <person name="Brachmann A."/>
            <person name="Marin M."/>
        </authorList>
    </citation>
    <scope>NUCLEOTIDE SEQUENCE [LARGE SCALE GENOMIC DNA]</scope>
    <source>
        <strain evidence="1 2">PLb12A</strain>
    </source>
</reference>
<dbReference type="EMBL" id="JBJVNW010000014">
    <property type="protein sequence ID" value="MFM9520059.1"/>
    <property type="molecule type" value="Genomic_DNA"/>
</dbReference>
<evidence type="ECO:0000313" key="2">
    <source>
        <dbReference type="Proteomes" id="UP001631987"/>
    </source>
</evidence>
<evidence type="ECO:0008006" key="3">
    <source>
        <dbReference type="Google" id="ProtNLM"/>
    </source>
</evidence>
<dbReference type="RefSeq" id="WP_409079166.1">
    <property type="nucleotide sequence ID" value="NZ_CP178857.1"/>
</dbReference>
<comment type="caution">
    <text evidence="1">The sequence shown here is derived from an EMBL/GenBank/DDBJ whole genome shotgun (WGS) entry which is preliminary data.</text>
</comment>
<organism evidence="1 2">
    <name type="scientific">Pseudomonas monachiensis</name>
    <dbReference type="NCBI Taxonomy" id="3060212"/>
    <lineage>
        <taxon>Bacteria</taxon>
        <taxon>Pseudomonadati</taxon>
        <taxon>Pseudomonadota</taxon>
        <taxon>Gammaproteobacteria</taxon>
        <taxon>Pseudomonadales</taxon>
        <taxon>Pseudomonadaceae</taxon>
        <taxon>Pseudomonas</taxon>
    </lineage>
</organism>
<accession>A0ABW9HE63</accession>
<name>A0ABW9HE63_9PSED</name>
<dbReference type="PROSITE" id="PS51257">
    <property type="entry name" value="PROKAR_LIPOPROTEIN"/>
    <property type="match status" value="1"/>
</dbReference>
<keyword evidence="2" id="KW-1185">Reference proteome</keyword>
<protein>
    <recommendedName>
        <fullName evidence="3">Lipoprotein</fullName>
    </recommendedName>
</protein>
<dbReference type="Proteomes" id="UP001631987">
    <property type="component" value="Unassembled WGS sequence"/>
</dbReference>
<gene>
    <name evidence="1" type="ORF">ACKKH4_22805</name>
</gene>
<sequence>MTKFIAKLILVGLLVSSLMGCGTNAARIENLGFASDADYYRGVVTDVQVLTFNADLASVLCYITIICPVVVLASIPVDLAVDTLSIPHDYARADRTEEMTDIQARMEPNHGYIKFDFGGSKSFRASAQSIRYGVEYKNDTKKDLRLYVDGAPLVDSSMTAYIPAFKGYLPDSMWMYYGERYDDVKVRFVFPDKLSASSVNSSKVNDWLHSNNNTFVFYDGRQGVEDKESKVSISPAIKYPDVKFSVEPRWRPSSHTY</sequence>
<evidence type="ECO:0000313" key="1">
    <source>
        <dbReference type="EMBL" id="MFM9520059.1"/>
    </source>
</evidence>